<accession>A0A7M7MEJ1</accession>
<dbReference type="Gene3D" id="2.170.140.10">
    <property type="entry name" value="Chitin binding domain"/>
    <property type="match status" value="1"/>
</dbReference>
<evidence type="ECO:0000313" key="4">
    <source>
        <dbReference type="Proteomes" id="UP000594260"/>
    </source>
</evidence>
<evidence type="ECO:0000259" key="2">
    <source>
        <dbReference type="PROSITE" id="PS50940"/>
    </source>
</evidence>
<feature type="domain" description="Chitin-binding type-2" evidence="2">
    <location>
        <begin position="286"/>
        <end position="340"/>
    </location>
</feature>
<dbReference type="AlphaFoldDB" id="A0A7M7MEJ1"/>
<dbReference type="InterPro" id="IPR036508">
    <property type="entry name" value="Chitin-bd_dom_sf"/>
</dbReference>
<dbReference type="InterPro" id="IPR002557">
    <property type="entry name" value="Chitin-bd_dom"/>
</dbReference>
<dbReference type="SUPFAM" id="SSF57625">
    <property type="entry name" value="Invertebrate chitin-binding proteins"/>
    <property type="match status" value="1"/>
</dbReference>
<dbReference type="Pfam" id="PF01607">
    <property type="entry name" value="CBM_14"/>
    <property type="match status" value="1"/>
</dbReference>
<protein>
    <recommendedName>
        <fullName evidence="2">Chitin-binding type-2 domain-containing protein</fullName>
    </recommendedName>
</protein>
<dbReference type="EnsemblMetazoa" id="XM_022800434">
    <property type="protein sequence ID" value="XP_022656169"/>
    <property type="gene ID" value="LOC111248311"/>
</dbReference>
<evidence type="ECO:0000313" key="3">
    <source>
        <dbReference type="EnsemblMetazoa" id="XP_022656169"/>
    </source>
</evidence>
<evidence type="ECO:0000256" key="1">
    <source>
        <dbReference type="SAM" id="MobiDB-lite"/>
    </source>
</evidence>
<reference evidence="3" key="1">
    <citation type="submission" date="2021-01" db="UniProtKB">
        <authorList>
            <consortium name="EnsemblMetazoa"/>
        </authorList>
    </citation>
    <scope>IDENTIFICATION</scope>
</reference>
<dbReference type="RefSeq" id="XP_022656169.1">
    <property type="nucleotide sequence ID" value="XM_022800434.1"/>
</dbReference>
<dbReference type="Proteomes" id="UP000594260">
    <property type="component" value="Unplaced"/>
</dbReference>
<organism evidence="3 4">
    <name type="scientific">Varroa destructor</name>
    <name type="common">Honeybee mite</name>
    <dbReference type="NCBI Taxonomy" id="109461"/>
    <lineage>
        <taxon>Eukaryota</taxon>
        <taxon>Metazoa</taxon>
        <taxon>Ecdysozoa</taxon>
        <taxon>Arthropoda</taxon>
        <taxon>Chelicerata</taxon>
        <taxon>Arachnida</taxon>
        <taxon>Acari</taxon>
        <taxon>Parasitiformes</taxon>
        <taxon>Mesostigmata</taxon>
        <taxon>Gamasina</taxon>
        <taxon>Dermanyssoidea</taxon>
        <taxon>Varroidae</taxon>
        <taxon>Varroa</taxon>
    </lineage>
</organism>
<feature type="compositionally biased region" description="Pro residues" evidence="1">
    <location>
        <begin position="167"/>
        <end position="192"/>
    </location>
</feature>
<sequence length="340" mass="38114">MMTSPSSLRSLKSGSSMCLNLGTTHTLIVVLVTFGLVLFDVNVVTAAGDGLVQRDIDSIRNKFEPDRNVTVSTHIDVVPSTATTPLDHPSRLLSTTNPVRPNRLDTLPVIMTGSGSALPPDELTQQSRGHVTFPEDDTIQPTRRPSPPPYNSNNAESSPSRNLDVYPPRPMPRPRPIPEPQPEPNPEFWPRPEPAKPLPVPIPEPFPRPYFKPVPISFPEPSYEPIREPYPQFMPKHYPRPMQELYPRPVPETNPSAIPEPIPEPQFEPIPISEPKVSVPTPYLPPFQCPAQRGRFPDSRDCRRYWECVGYQSKLKHCDSGQLFDKNHLCCLPAHTVSLC</sequence>
<keyword evidence="4" id="KW-1185">Reference proteome</keyword>
<proteinExistence type="predicted"/>
<dbReference type="PROSITE" id="PS50940">
    <property type="entry name" value="CHIT_BIND_II"/>
    <property type="match status" value="1"/>
</dbReference>
<name>A0A7M7MEJ1_VARDE</name>
<feature type="region of interest" description="Disordered" evidence="1">
    <location>
        <begin position="80"/>
        <end position="192"/>
    </location>
</feature>
<dbReference type="GO" id="GO:0005576">
    <property type="term" value="C:extracellular region"/>
    <property type="evidence" value="ECO:0007669"/>
    <property type="project" value="InterPro"/>
</dbReference>
<dbReference type="GeneID" id="111248311"/>
<dbReference type="SMART" id="SM00494">
    <property type="entry name" value="ChtBD2"/>
    <property type="match status" value="1"/>
</dbReference>
<dbReference type="GO" id="GO:0008061">
    <property type="term" value="F:chitin binding"/>
    <property type="evidence" value="ECO:0007669"/>
    <property type="project" value="InterPro"/>
</dbReference>
<feature type="compositionally biased region" description="Low complexity" evidence="1">
    <location>
        <begin position="151"/>
        <end position="160"/>
    </location>
</feature>